<feature type="binding site" evidence="2">
    <location>
        <position position="78"/>
    </location>
    <ligand>
        <name>7-chloro-L-tryptophan</name>
        <dbReference type="ChEBI" id="CHEBI:58713"/>
    </ligand>
</feature>
<dbReference type="Proteomes" id="UP000031197">
    <property type="component" value="Unassembled WGS sequence"/>
</dbReference>
<dbReference type="Pfam" id="PF04820">
    <property type="entry name" value="Trp_halogenase"/>
    <property type="match status" value="1"/>
</dbReference>
<feature type="binding site" evidence="2">
    <location>
        <position position="341"/>
    </location>
    <ligand>
        <name>L-tryptophan</name>
        <dbReference type="ChEBI" id="CHEBI:57912"/>
    </ligand>
</feature>
<sequence length="500" mass="56395">MTTPHRIVIAGGGTAGWMAANLLAHRWANQAVTITLIESEDIGTIGVGEGSTPTLKRFFQTLNIPEYDWMEECQATYKVNIKFTGWSGNNSHSYSHPFISQLDIFSERAFHVNALTRRLGLDVETQPDKFLLAGYLAKKKLAPLPSHNFPFDIEYGYHFDSLKLGRFLRERAKSKGVSHVIGNIESVHTTSSGDISHLVCQDGQKFAGDLFIDCTGFSGLLLQKTLGVPFRDFSDNLFNDSAVVLPTPACANLPVETESVAMSNGWRWQIPLRNRTGNGYVYSKQYQEKDAAECELRRALGMENTNVEAKHLSMRVGQCERHWEKNCLALGLSQGFIEPLEATALHLVQTSIELFADNYSFGATSAQQRQIFNQEVSERFERVRDYIVCHYKLNGRNDSDYWRDNRANMKLSESLLSLLDVWYRKGDIVEEIKRQGIGQHFSTTSWHCLLSGYGIYPPPALNQPASLKESGDLFEEKKLAAFFNRCSLNFDKQSTLFRAG</sequence>
<comment type="caution">
    <text evidence="3">The sequence shown here is derived from an EMBL/GenBank/DDBJ whole genome shotgun (WGS) entry which is preliminary data.</text>
</comment>
<gene>
    <name evidence="3" type="ORF">RJ41_06220</name>
</gene>
<keyword evidence="4" id="KW-1185">Reference proteome</keyword>
<evidence type="ECO:0000313" key="3">
    <source>
        <dbReference type="EMBL" id="KHT54132.1"/>
    </source>
</evidence>
<dbReference type="OrthoDB" id="7178350at2"/>
<dbReference type="InterPro" id="IPR006905">
    <property type="entry name" value="Flavin_halogenase"/>
</dbReference>
<evidence type="ECO:0000256" key="2">
    <source>
        <dbReference type="PIRSR" id="PIRSR011396-2"/>
    </source>
</evidence>
<evidence type="ECO:0000256" key="1">
    <source>
        <dbReference type="PIRSR" id="PIRSR011396-1"/>
    </source>
</evidence>
<accession>A0A0B3YHR4</accession>
<organism evidence="3 4">
    <name type="scientific">Alteromonas marina</name>
    <dbReference type="NCBI Taxonomy" id="203795"/>
    <lineage>
        <taxon>Bacteria</taxon>
        <taxon>Pseudomonadati</taxon>
        <taxon>Pseudomonadota</taxon>
        <taxon>Gammaproteobacteria</taxon>
        <taxon>Alteromonadales</taxon>
        <taxon>Alteromonadaceae</taxon>
        <taxon>Alteromonas/Salinimonas group</taxon>
        <taxon>Alteromonas</taxon>
    </lineage>
</organism>
<dbReference type="InterPro" id="IPR036188">
    <property type="entry name" value="FAD/NAD-bd_sf"/>
</dbReference>
<dbReference type="InterPro" id="IPR050816">
    <property type="entry name" value="Flavin-dep_Halogenase_NPB"/>
</dbReference>
<keyword evidence="2" id="KW-0274">FAD</keyword>
<evidence type="ECO:0000313" key="4">
    <source>
        <dbReference type="Proteomes" id="UP000031197"/>
    </source>
</evidence>
<keyword evidence="2" id="KW-0547">Nucleotide-binding</keyword>
<dbReference type="GO" id="GO:0000166">
    <property type="term" value="F:nucleotide binding"/>
    <property type="evidence" value="ECO:0007669"/>
    <property type="project" value="UniProtKB-KW"/>
</dbReference>
<dbReference type="SUPFAM" id="SSF51905">
    <property type="entry name" value="FAD/NAD(P)-binding domain"/>
    <property type="match status" value="1"/>
</dbReference>
<dbReference type="PIRSF" id="PIRSF011396">
    <property type="entry name" value="Trp_halogenase"/>
    <property type="match status" value="1"/>
</dbReference>
<dbReference type="GO" id="GO:0004497">
    <property type="term" value="F:monooxygenase activity"/>
    <property type="evidence" value="ECO:0007669"/>
    <property type="project" value="InterPro"/>
</dbReference>
<proteinExistence type="predicted"/>
<dbReference type="Gene3D" id="3.50.50.60">
    <property type="entry name" value="FAD/NAD(P)-binding domain"/>
    <property type="match status" value="1"/>
</dbReference>
<name>A0A0B3YHR4_9ALTE</name>
<dbReference type="PANTHER" id="PTHR43747:SF4">
    <property type="entry name" value="FLAVIN-DEPENDENT TRYPTOPHAN HALOGENASE"/>
    <property type="match status" value="1"/>
</dbReference>
<feature type="binding site" evidence="2">
    <location>
        <begin position="12"/>
        <end position="15"/>
    </location>
    <ligand>
        <name>FAD</name>
        <dbReference type="ChEBI" id="CHEBI:57692"/>
    </ligand>
</feature>
<dbReference type="AlphaFoldDB" id="A0A0B3YHR4"/>
<feature type="active site" evidence="1">
    <location>
        <position position="78"/>
    </location>
</feature>
<keyword evidence="2" id="KW-0285">Flavoprotein</keyword>
<protein>
    <submittedName>
        <fullName evidence="3">Tryptophan halogenase</fullName>
    </submittedName>
</protein>
<reference evidence="3 4" key="1">
    <citation type="submission" date="2014-12" db="EMBL/GenBank/DDBJ databases">
        <title>Genome sequencing of Alteromonas marina AD001.</title>
        <authorList>
            <person name="Adrian T.G.S."/>
            <person name="Chan K.G."/>
        </authorList>
    </citation>
    <scope>NUCLEOTIDE SEQUENCE [LARGE SCALE GENOMIC DNA]</scope>
    <source>
        <strain evidence="3 4">AD001</strain>
    </source>
</reference>
<dbReference type="PANTHER" id="PTHR43747">
    <property type="entry name" value="FAD-BINDING PROTEIN"/>
    <property type="match status" value="1"/>
</dbReference>
<feature type="binding site" evidence="2">
    <location>
        <position position="332"/>
    </location>
    <ligand>
        <name>FAD</name>
        <dbReference type="ChEBI" id="CHEBI:57692"/>
    </ligand>
</feature>
<dbReference type="RefSeq" id="WP_039218331.1">
    <property type="nucleotide sequence ID" value="NZ_JWLW01000012.1"/>
</dbReference>
<dbReference type="InterPro" id="IPR033856">
    <property type="entry name" value="Trp_halogen"/>
</dbReference>
<dbReference type="EMBL" id="JWLW01000012">
    <property type="protein sequence ID" value="KHT54132.1"/>
    <property type="molecule type" value="Genomic_DNA"/>
</dbReference>